<dbReference type="Gene3D" id="1.20.920.10">
    <property type="entry name" value="Bromodomain-like"/>
    <property type="match status" value="1"/>
</dbReference>
<organism evidence="4 5">
    <name type="scientific">Blyttiomyces helicus</name>
    <dbReference type="NCBI Taxonomy" id="388810"/>
    <lineage>
        <taxon>Eukaryota</taxon>
        <taxon>Fungi</taxon>
        <taxon>Fungi incertae sedis</taxon>
        <taxon>Chytridiomycota</taxon>
        <taxon>Chytridiomycota incertae sedis</taxon>
        <taxon>Chytridiomycetes</taxon>
        <taxon>Chytridiomycetes incertae sedis</taxon>
        <taxon>Blyttiomyces</taxon>
    </lineage>
</organism>
<dbReference type="Pfam" id="PF00439">
    <property type="entry name" value="Bromodomain"/>
    <property type="match status" value="1"/>
</dbReference>
<feature type="non-terminal residue" evidence="4">
    <location>
        <position position="1"/>
    </location>
</feature>
<dbReference type="GO" id="GO:0006325">
    <property type="term" value="P:chromatin organization"/>
    <property type="evidence" value="ECO:0007669"/>
    <property type="project" value="UniProtKB-ARBA"/>
</dbReference>
<dbReference type="SUPFAM" id="SSF47370">
    <property type="entry name" value="Bromodomain"/>
    <property type="match status" value="1"/>
</dbReference>
<reference evidence="5" key="1">
    <citation type="journal article" date="2018" name="Nat. Microbiol.">
        <title>Leveraging single-cell genomics to expand the fungal tree of life.</title>
        <authorList>
            <person name="Ahrendt S.R."/>
            <person name="Quandt C.A."/>
            <person name="Ciobanu D."/>
            <person name="Clum A."/>
            <person name="Salamov A."/>
            <person name="Andreopoulos B."/>
            <person name="Cheng J.F."/>
            <person name="Woyke T."/>
            <person name="Pelin A."/>
            <person name="Henrissat B."/>
            <person name="Reynolds N.K."/>
            <person name="Benny G.L."/>
            <person name="Smith M.E."/>
            <person name="James T.Y."/>
            <person name="Grigoriev I.V."/>
        </authorList>
    </citation>
    <scope>NUCLEOTIDE SEQUENCE [LARGE SCALE GENOMIC DNA]</scope>
</reference>
<dbReference type="PROSITE" id="PS50014">
    <property type="entry name" value="BROMODOMAIN_2"/>
    <property type="match status" value="1"/>
</dbReference>
<feature type="non-terminal residue" evidence="4">
    <location>
        <position position="69"/>
    </location>
</feature>
<dbReference type="InterPro" id="IPR001487">
    <property type="entry name" value="Bromodomain"/>
</dbReference>
<dbReference type="InterPro" id="IPR036427">
    <property type="entry name" value="Bromodomain-like_sf"/>
</dbReference>
<accession>A0A4P9WNU3</accession>
<evidence type="ECO:0000313" key="5">
    <source>
        <dbReference type="Proteomes" id="UP000269721"/>
    </source>
</evidence>
<dbReference type="PRINTS" id="PR00503">
    <property type="entry name" value="BROMODOMAIN"/>
</dbReference>
<dbReference type="EMBL" id="KZ994119">
    <property type="protein sequence ID" value="RKO93773.1"/>
    <property type="molecule type" value="Genomic_DNA"/>
</dbReference>
<evidence type="ECO:0000259" key="3">
    <source>
        <dbReference type="PROSITE" id="PS50014"/>
    </source>
</evidence>
<evidence type="ECO:0000256" key="1">
    <source>
        <dbReference type="ARBA" id="ARBA00023117"/>
    </source>
</evidence>
<proteinExistence type="predicted"/>
<dbReference type="AlphaFoldDB" id="A0A4P9WNU3"/>
<dbReference type="PANTHER" id="PTHR22881:SF27">
    <property type="entry name" value="BROMODOMAIN CONTAINING 7_9"/>
    <property type="match status" value="1"/>
</dbReference>
<protein>
    <submittedName>
        <fullName evidence="4">Bromodomain-containing protein</fullName>
    </submittedName>
</protein>
<dbReference type="InterPro" id="IPR051831">
    <property type="entry name" value="Bromodomain_contain_prot"/>
</dbReference>
<dbReference type="Proteomes" id="UP000269721">
    <property type="component" value="Unassembled WGS sequence"/>
</dbReference>
<gene>
    <name evidence="4" type="ORF">BDK51DRAFT_14995</name>
</gene>
<sequence length="69" mass="7989">FLEPVDLQYVPDYMSVIKQPMDFGTMGIKVKRREYPTTDAFKADFELVIKNAMTYNAPGSVYYRSAEKI</sequence>
<evidence type="ECO:0000256" key="2">
    <source>
        <dbReference type="PROSITE-ProRule" id="PRU00035"/>
    </source>
</evidence>
<dbReference type="SMART" id="SM00297">
    <property type="entry name" value="BROMO"/>
    <property type="match status" value="1"/>
</dbReference>
<dbReference type="OrthoDB" id="21449at2759"/>
<name>A0A4P9WNU3_9FUNG</name>
<evidence type="ECO:0000313" key="4">
    <source>
        <dbReference type="EMBL" id="RKO93773.1"/>
    </source>
</evidence>
<keyword evidence="5" id="KW-1185">Reference proteome</keyword>
<feature type="domain" description="Bromo" evidence="3">
    <location>
        <begin position="1"/>
        <end position="63"/>
    </location>
</feature>
<dbReference type="PANTHER" id="PTHR22881">
    <property type="entry name" value="BROMODOMAIN CONTAINING PROTEIN"/>
    <property type="match status" value="1"/>
</dbReference>
<keyword evidence="1 2" id="KW-0103">Bromodomain</keyword>